<keyword evidence="6" id="KW-0460">Magnesium</keyword>
<comment type="cofactor">
    <cofactor evidence="1">
        <name>Mg(2+)</name>
        <dbReference type="ChEBI" id="CHEBI:18420"/>
    </cofactor>
</comment>
<proteinExistence type="inferred from homology"/>
<dbReference type="GO" id="GO:0043571">
    <property type="term" value="P:maintenance of CRISPR repeat elements"/>
    <property type="evidence" value="ECO:0007669"/>
    <property type="project" value="InterPro"/>
</dbReference>
<evidence type="ECO:0000313" key="8">
    <source>
        <dbReference type="EMBL" id="MPM57870.1"/>
    </source>
</evidence>
<evidence type="ECO:0000256" key="5">
    <source>
        <dbReference type="ARBA" id="ARBA00022801"/>
    </source>
</evidence>
<evidence type="ECO:0000256" key="6">
    <source>
        <dbReference type="ARBA" id="ARBA00022842"/>
    </source>
</evidence>
<gene>
    <name evidence="8" type="primary">cas2_21</name>
    <name evidence="8" type="ORF">SDC9_104694</name>
</gene>
<accession>A0A645AXH5</accession>
<sequence length="101" mass="11895">MRVIVFFDLPILTKKERRQYAIFRKYLLELGFIMVQKSVYSKITLNRTGMETVLRSLRHNKPPSGNVQILTVSERQYQNIEYLVGESQKEVIDSADRFVVI</sequence>
<protein>
    <submittedName>
        <fullName evidence="8">CRISPR-associated endoribonuclease Cas2</fullName>
        <ecNumber evidence="8">3.1.-.-</ecNumber>
    </submittedName>
</protein>
<keyword evidence="3" id="KW-0479">Metal-binding</keyword>
<keyword evidence="7" id="KW-0051">Antiviral defense</keyword>
<dbReference type="EMBL" id="VSSQ01016486">
    <property type="protein sequence ID" value="MPM57870.1"/>
    <property type="molecule type" value="Genomic_DNA"/>
</dbReference>
<keyword evidence="2" id="KW-0540">Nuclease</keyword>
<dbReference type="GO" id="GO:0051607">
    <property type="term" value="P:defense response to virus"/>
    <property type="evidence" value="ECO:0007669"/>
    <property type="project" value="UniProtKB-KW"/>
</dbReference>
<dbReference type="InterPro" id="IPR019199">
    <property type="entry name" value="Virulence_VapD/CRISPR_Cas2"/>
</dbReference>
<dbReference type="HAMAP" id="MF_01471">
    <property type="entry name" value="Cas2"/>
    <property type="match status" value="1"/>
</dbReference>
<evidence type="ECO:0000256" key="3">
    <source>
        <dbReference type="ARBA" id="ARBA00022723"/>
    </source>
</evidence>
<reference evidence="8" key="1">
    <citation type="submission" date="2019-08" db="EMBL/GenBank/DDBJ databases">
        <authorList>
            <person name="Kucharzyk K."/>
            <person name="Murdoch R.W."/>
            <person name="Higgins S."/>
            <person name="Loffler F."/>
        </authorList>
    </citation>
    <scope>NUCLEOTIDE SEQUENCE</scope>
</reference>
<dbReference type="EC" id="3.1.-.-" evidence="8"/>
<dbReference type="Gene3D" id="3.30.70.240">
    <property type="match status" value="1"/>
</dbReference>
<dbReference type="GO" id="GO:0016787">
    <property type="term" value="F:hydrolase activity"/>
    <property type="evidence" value="ECO:0007669"/>
    <property type="project" value="UniProtKB-KW"/>
</dbReference>
<dbReference type="AlphaFoldDB" id="A0A645AXH5"/>
<organism evidence="8">
    <name type="scientific">bioreactor metagenome</name>
    <dbReference type="NCBI Taxonomy" id="1076179"/>
    <lineage>
        <taxon>unclassified sequences</taxon>
        <taxon>metagenomes</taxon>
        <taxon>ecological metagenomes</taxon>
    </lineage>
</organism>
<dbReference type="NCBIfam" id="TIGR01573">
    <property type="entry name" value="cas2"/>
    <property type="match status" value="1"/>
</dbReference>
<dbReference type="Pfam" id="PF09827">
    <property type="entry name" value="CRISPR_Cas2"/>
    <property type="match status" value="1"/>
</dbReference>
<comment type="caution">
    <text evidence="8">The sequence shown here is derived from an EMBL/GenBank/DDBJ whole genome shotgun (WGS) entry which is preliminary data.</text>
</comment>
<dbReference type="GO" id="GO:0004521">
    <property type="term" value="F:RNA endonuclease activity"/>
    <property type="evidence" value="ECO:0007669"/>
    <property type="project" value="InterPro"/>
</dbReference>
<name>A0A645AXH5_9ZZZZ</name>
<evidence type="ECO:0000256" key="4">
    <source>
        <dbReference type="ARBA" id="ARBA00022759"/>
    </source>
</evidence>
<dbReference type="GO" id="GO:0046872">
    <property type="term" value="F:metal ion binding"/>
    <property type="evidence" value="ECO:0007669"/>
    <property type="project" value="UniProtKB-KW"/>
</dbReference>
<evidence type="ECO:0000256" key="7">
    <source>
        <dbReference type="ARBA" id="ARBA00023118"/>
    </source>
</evidence>
<evidence type="ECO:0000256" key="2">
    <source>
        <dbReference type="ARBA" id="ARBA00022722"/>
    </source>
</evidence>
<dbReference type="SUPFAM" id="SSF143430">
    <property type="entry name" value="TTP0101/SSO1404-like"/>
    <property type="match status" value="1"/>
</dbReference>
<keyword evidence="4" id="KW-0255">Endonuclease</keyword>
<keyword evidence="5 8" id="KW-0378">Hydrolase</keyword>
<evidence type="ECO:0000256" key="1">
    <source>
        <dbReference type="ARBA" id="ARBA00001946"/>
    </source>
</evidence>
<dbReference type="InterPro" id="IPR021127">
    <property type="entry name" value="CRISPR_associated_Cas2"/>
</dbReference>